<dbReference type="AlphaFoldDB" id="W7XIJ2"/>
<feature type="transmembrane region" description="Helical" evidence="1">
    <location>
        <begin position="69"/>
        <end position="89"/>
    </location>
</feature>
<evidence type="ECO:0000313" key="3">
    <source>
        <dbReference type="Proteomes" id="UP000009168"/>
    </source>
</evidence>
<evidence type="ECO:0000313" key="2">
    <source>
        <dbReference type="EMBL" id="EWS73329.1"/>
    </source>
</evidence>
<keyword evidence="1" id="KW-1133">Transmembrane helix</keyword>
<evidence type="ECO:0000256" key="1">
    <source>
        <dbReference type="SAM" id="Phobius"/>
    </source>
</evidence>
<proteinExistence type="predicted"/>
<dbReference type="EMBL" id="GG662627">
    <property type="protein sequence ID" value="EWS73329.1"/>
    <property type="molecule type" value="Genomic_DNA"/>
</dbReference>
<feature type="transmembrane region" description="Helical" evidence="1">
    <location>
        <begin position="315"/>
        <end position="334"/>
    </location>
</feature>
<dbReference type="KEGG" id="tet:TTHERM_000935590"/>
<dbReference type="InParanoid" id="W7XIJ2"/>
<dbReference type="Proteomes" id="UP000009168">
    <property type="component" value="Unassembled WGS sequence"/>
</dbReference>
<accession>W7XIJ2</accession>
<feature type="transmembrane region" description="Helical" evidence="1">
    <location>
        <begin position="41"/>
        <end position="63"/>
    </location>
</feature>
<name>W7XIJ2_TETTS</name>
<dbReference type="GeneID" id="24441145"/>
<keyword evidence="3" id="KW-1185">Reference proteome</keyword>
<dbReference type="RefSeq" id="XP_012654134.1">
    <property type="nucleotide sequence ID" value="XM_012798680.1"/>
</dbReference>
<reference evidence="3" key="1">
    <citation type="journal article" date="2006" name="PLoS Biol.">
        <title>Macronuclear genome sequence of the ciliate Tetrahymena thermophila, a model eukaryote.</title>
        <authorList>
            <person name="Eisen J.A."/>
            <person name="Coyne R.S."/>
            <person name="Wu M."/>
            <person name="Wu D."/>
            <person name="Thiagarajan M."/>
            <person name="Wortman J.R."/>
            <person name="Badger J.H."/>
            <person name="Ren Q."/>
            <person name="Amedeo P."/>
            <person name="Jones K.M."/>
            <person name="Tallon L.J."/>
            <person name="Delcher A.L."/>
            <person name="Salzberg S.L."/>
            <person name="Silva J.C."/>
            <person name="Haas B.J."/>
            <person name="Majoros W.H."/>
            <person name="Farzad M."/>
            <person name="Carlton J.M."/>
            <person name="Smith R.K. Jr."/>
            <person name="Garg J."/>
            <person name="Pearlman R.E."/>
            <person name="Karrer K.M."/>
            <person name="Sun L."/>
            <person name="Manning G."/>
            <person name="Elde N.C."/>
            <person name="Turkewitz A.P."/>
            <person name="Asai D.J."/>
            <person name="Wilkes D.E."/>
            <person name="Wang Y."/>
            <person name="Cai H."/>
            <person name="Collins K."/>
            <person name="Stewart B.A."/>
            <person name="Lee S.R."/>
            <person name="Wilamowska K."/>
            <person name="Weinberg Z."/>
            <person name="Ruzzo W.L."/>
            <person name="Wloga D."/>
            <person name="Gaertig J."/>
            <person name="Frankel J."/>
            <person name="Tsao C.-C."/>
            <person name="Gorovsky M.A."/>
            <person name="Keeling P.J."/>
            <person name="Waller R.F."/>
            <person name="Patron N.J."/>
            <person name="Cherry J.M."/>
            <person name="Stover N.A."/>
            <person name="Krieger C.J."/>
            <person name="del Toro C."/>
            <person name="Ryder H.F."/>
            <person name="Williamson S.C."/>
            <person name="Barbeau R.A."/>
            <person name="Hamilton E.P."/>
            <person name="Orias E."/>
        </authorList>
    </citation>
    <scope>NUCLEOTIDE SEQUENCE [LARGE SCALE GENOMIC DNA]</scope>
    <source>
        <strain evidence="3">SB210</strain>
    </source>
</reference>
<feature type="transmembrane region" description="Helical" evidence="1">
    <location>
        <begin position="220"/>
        <end position="242"/>
    </location>
</feature>
<protein>
    <submittedName>
        <fullName evidence="2">Transmembrane protein, putative</fullName>
    </submittedName>
</protein>
<keyword evidence="1" id="KW-0472">Membrane</keyword>
<keyword evidence="1 2" id="KW-0812">Transmembrane</keyword>
<gene>
    <name evidence="2" type="ORF">TTHERM_000935590</name>
</gene>
<sequence>MNQLNKRNINQLNQSDLSNETYYLKEESKQKNFHKRNWQNFISKIIVFLLVFFTYIQFYIQIILIIKDFYIYLEILWLYFILLLIYLIYYRDKTQITLELRILFSLPGVVSLQEYLNHDIKFSFFDKMFFRNLLLNGFIIFYNMFLEQNALIQISTSWFYVQIYFRYRDISKNLDNQILQELIQENYKQTIDIIYPLADSLLWSQILQNAVNEQQEQKNIVFQACLYVIKNAFLVFTFIFIYKCYKSQFLSLTNLRFSDLKIFIIPKIKEYSYELNQQVQHTVFFQYQYHLLLADRLYQLIIFLVLTSQNNKIEYKFGFIFSISFNLFCLLNSFRSLKQQKFDFCHLTKKESSRYQIECLNKLIQLIRNLYNQQKF</sequence>
<organism evidence="2 3">
    <name type="scientific">Tetrahymena thermophila (strain SB210)</name>
    <dbReference type="NCBI Taxonomy" id="312017"/>
    <lineage>
        <taxon>Eukaryota</taxon>
        <taxon>Sar</taxon>
        <taxon>Alveolata</taxon>
        <taxon>Ciliophora</taxon>
        <taxon>Intramacronucleata</taxon>
        <taxon>Oligohymenophorea</taxon>
        <taxon>Hymenostomatida</taxon>
        <taxon>Tetrahymenina</taxon>
        <taxon>Tetrahymenidae</taxon>
        <taxon>Tetrahymena</taxon>
    </lineage>
</organism>
<feature type="transmembrane region" description="Helical" evidence="1">
    <location>
        <begin position="128"/>
        <end position="146"/>
    </location>
</feature>